<dbReference type="OrthoDB" id="377733at2759"/>
<dbReference type="AlphaFoldDB" id="A0A0D2K8D2"/>
<organism evidence="2 3">
    <name type="scientific">Monoraphidium neglectum</name>
    <dbReference type="NCBI Taxonomy" id="145388"/>
    <lineage>
        <taxon>Eukaryota</taxon>
        <taxon>Viridiplantae</taxon>
        <taxon>Chlorophyta</taxon>
        <taxon>core chlorophytes</taxon>
        <taxon>Chlorophyceae</taxon>
        <taxon>CS clade</taxon>
        <taxon>Sphaeropleales</taxon>
        <taxon>Selenastraceae</taxon>
        <taxon>Monoraphidium</taxon>
    </lineage>
</organism>
<keyword evidence="3" id="KW-1185">Reference proteome</keyword>
<dbReference type="EMBL" id="KK105658">
    <property type="protein sequence ID" value="KIY92398.1"/>
    <property type="molecule type" value="Genomic_DNA"/>
</dbReference>
<reference evidence="2 3" key="1">
    <citation type="journal article" date="2013" name="BMC Genomics">
        <title>Reconstruction of the lipid metabolism for the microalga Monoraphidium neglectum from its genome sequence reveals characteristics suitable for biofuel production.</title>
        <authorList>
            <person name="Bogen C."/>
            <person name="Al-Dilaimi A."/>
            <person name="Albersmeier A."/>
            <person name="Wichmann J."/>
            <person name="Grundmann M."/>
            <person name="Rupp O."/>
            <person name="Lauersen K.J."/>
            <person name="Blifernez-Klassen O."/>
            <person name="Kalinowski J."/>
            <person name="Goesmann A."/>
            <person name="Mussgnug J.H."/>
            <person name="Kruse O."/>
        </authorList>
    </citation>
    <scope>NUCLEOTIDE SEQUENCE [LARGE SCALE GENOMIC DNA]</scope>
    <source>
        <strain evidence="2 3">SAG 48.87</strain>
    </source>
</reference>
<evidence type="ECO:0000259" key="1">
    <source>
        <dbReference type="Pfam" id="PF16209"/>
    </source>
</evidence>
<dbReference type="Proteomes" id="UP000054498">
    <property type="component" value="Unassembled WGS sequence"/>
</dbReference>
<feature type="domain" description="P-type ATPase N-terminal" evidence="1">
    <location>
        <begin position="46"/>
        <end position="74"/>
    </location>
</feature>
<evidence type="ECO:0000313" key="3">
    <source>
        <dbReference type="Proteomes" id="UP000054498"/>
    </source>
</evidence>
<dbReference type="GeneID" id="25733240"/>
<gene>
    <name evidence="2" type="ORF">MNEG_15566</name>
</gene>
<name>A0A0D2K8D2_9CHLO</name>
<evidence type="ECO:0000313" key="2">
    <source>
        <dbReference type="EMBL" id="KIY92398.1"/>
    </source>
</evidence>
<dbReference type="InterPro" id="IPR032631">
    <property type="entry name" value="P-type_ATPase_N"/>
</dbReference>
<dbReference type="KEGG" id="mng:MNEG_15566"/>
<dbReference type="RefSeq" id="XP_013891418.1">
    <property type="nucleotide sequence ID" value="XM_014035964.1"/>
</dbReference>
<feature type="non-terminal residue" evidence="2">
    <location>
        <position position="74"/>
    </location>
</feature>
<protein>
    <recommendedName>
        <fullName evidence="1">P-type ATPase N-terminal domain-containing protein</fullName>
    </recommendedName>
</protein>
<sequence length="74" mass="8718">MEDGQPKGWRRICSCFRRGKRGAAQEARVVMFPQHAQTLLHSRVGQQRYRGNSTRTTKYTLLSFLPKSLFEQYR</sequence>
<accession>A0A0D2K8D2</accession>
<dbReference type="Pfam" id="PF16209">
    <property type="entry name" value="PhoLip_ATPase_N"/>
    <property type="match status" value="1"/>
</dbReference>
<proteinExistence type="predicted"/>